<evidence type="ECO:0000313" key="1">
    <source>
        <dbReference type="EMBL" id="NRD24639.1"/>
    </source>
</evidence>
<gene>
    <name evidence="1" type="ORF">HNV10_15400</name>
</gene>
<reference evidence="1 2" key="1">
    <citation type="journal article" date="2015" name="Int. J. Syst. Evol. Microbiol.">
        <title>Winogradskyella litoriviva sp. nov., isolated from coastal seawater.</title>
        <authorList>
            <person name="Nedashkovskaya O.I."/>
            <person name="Kukhlevskiy A.D."/>
            <person name="Zhukova N.V."/>
            <person name="Kim S.J."/>
            <person name="Rhee S.K."/>
            <person name="Mikhailov V.V."/>
        </authorList>
    </citation>
    <scope>NUCLEOTIDE SEQUENCE [LARGE SCALE GENOMIC DNA]</scope>
    <source>
        <strain evidence="1 2">KMM6491</strain>
    </source>
</reference>
<sequence length="149" mass="17818">METIQTHARYVEWLSADEMHNHSKEWLSQLEFIRDEHLFFEDLIKSNTLQLINPEKFAHNKEIIDAINRSQKHNNLLIEAIQTHENELKILVDGINQPKEEEAYKKEHRGLIVKISEFLKYYRTLKVQLFDIVKAIKKEEKIRLLIDGK</sequence>
<protein>
    <recommendedName>
        <fullName evidence="3">Hemerythrin HHE cation binding domain-containing protein</fullName>
    </recommendedName>
</protein>
<dbReference type="EMBL" id="JABRWQ010000007">
    <property type="protein sequence ID" value="NRD24639.1"/>
    <property type="molecule type" value="Genomic_DNA"/>
</dbReference>
<dbReference type="Proteomes" id="UP000805085">
    <property type="component" value="Unassembled WGS sequence"/>
</dbReference>
<name>A0ABX2E8H5_9FLAO</name>
<evidence type="ECO:0008006" key="3">
    <source>
        <dbReference type="Google" id="ProtNLM"/>
    </source>
</evidence>
<dbReference type="RefSeq" id="WP_173302289.1">
    <property type="nucleotide sequence ID" value="NZ_JABRWQ010000007.1"/>
</dbReference>
<proteinExistence type="predicted"/>
<evidence type="ECO:0000313" key="2">
    <source>
        <dbReference type="Proteomes" id="UP000805085"/>
    </source>
</evidence>
<accession>A0ABX2E8H5</accession>
<organism evidence="1 2">
    <name type="scientific">Winogradskyella litoriviva</name>
    <dbReference type="NCBI Taxonomy" id="1220182"/>
    <lineage>
        <taxon>Bacteria</taxon>
        <taxon>Pseudomonadati</taxon>
        <taxon>Bacteroidota</taxon>
        <taxon>Flavobacteriia</taxon>
        <taxon>Flavobacteriales</taxon>
        <taxon>Flavobacteriaceae</taxon>
        <taxon>Winogradskyella</taxon>
    </lineage>
</organism>
<comment type="caution">
    <text evidence="1">The sequence shown here is derived from an EMBL/GenBank/DDBJ whole genome shotgun (WGS) entry which is preliminary data.</text>
</comment>
<keyword evidence="2" id="KW-1185">Reference proteome</keyword>